<dbReference type="EMBL" id="JBHYPX010000031">
    <property type="protein sequence ID" value="MFE1353624.1"/>
    <property type="molecule type" value="Genomic_DNA"/>
</dbReference>
<gene>
    <name evidence="2" type="ORF">ACFW6T_16720</name>
</gene>
<reference evidence="2 3" key="1">
    <citation type="submission" date="2024-09" db="EMBL/GenBank/DDBJ databases">
        <title>The Natural Products Discovery Center: Release of the First 8490 Sequenced Strains for Exploring Actinobacteria Biosynthetic Diversity.</title>
        <authorList>
            <person name="Kalkreuter E."/>
            <person name="Kautsar S.A."/>
            <person name="Yang D."/>
            <person name="Bader C.D."/>
            <person name="Teijaro C.N."/>
            <person name="Fluegel L."/>
            <person name="Davis C.M."/>
            <person name="Simpson J.R."/>
            <person name="Lauterbach L."/>
            <person name="Steele A.D."/>
            <person name="Gui C."/>
            <person name="Meng S."/>
            <person name="Li G."/>
            <person name="Viehrig K."/>
            <person name="Ye F."/>
            <person name="Su P."/>
            <person name="Kiefer A.F."/>
            <person name="Nichols A."/>
            <person name="Cepeda A.J."/>
            <person name="Yan W."/>
            <person name="Fan B."/>
            <person name="Jiang Y."/>
            <person name="Adhikari A."/>
            <person name="Zheng C.-J."/>
            <person name="Schuster L."/>
            <person name="Cowan T.M."/>
            <person name="Smanski M.J."/>
            <person name="Chevrette M.G."/>
            <person name="De Carvalho L.P.S."/>
            <person name="Shen B."/>
        </authorList>
    </citation>
    <scope>NUCLEOTIDE SEQUENCE [LARGE SCALE GENOMIC DNA]</scope>
    <source>
        <strain evidence="2 3">NPDC058753</strain>
    </source>
</reference>
<protein>
    <submittedName>
        <fullName evidence="2">AAA family ATPase</fullName>
    </submittedName>
</protein>
<evidence type="ECO:0000259" key="1">
    <source>
        <dbReference type="Pfam" id="PF13401"/>
    </source>
</evidence>
<dbReference type="InterPro" id="IPR049945">
    <property type="entry name" value="AAA_22"/>
</dbReference>
<dbReference type="InterPro" id="IPR052026">
    <property type="entry name" value="ExeA_AAA_ATPase_DNA-bind"/>
</dbReference>
<evidence type="ECO:0000313" key="3">
    <source>
        <dbReference type="Proteomes" id="UP001599542"/>
    </source>
</evidence>
<dbReference type="RefSeq" id="WP_380321208.1">
    <property type="nucleotide sequence ID" value="NZ_JBHYPW010000013.1"/>
</dbReference>
<organism evidence="2 3">
    <name type="scientific">Kitasatospora phosalacinea</name>
    <dbReference type="NCBI Taxonomy" id="2065"/>
    <lineage>
        <taxon>Bacteria</taxon>
        <taxon>Bacillati</taxon>
        <taxon>Actinomycetota</taxon>
        <taxon>Actinomycetes</taxon>
        <taxon>Kitasatosporales</taxon>
        <taxon>Streptomycetaceae</taxon>
        <taxon>Kitasatospora</taxon>
    </lineage>
</organism>
<dbReference type="Gene3D" id="3.40.430.10">
    <property type="entry name" value="Dihydrofolate Reductase, subunit A"/>
    <property type="match status" value="1"/>
</dbReference>
<comment type="caution">
    <text evidence="2">The sequence shown here is derived from an EMBL/GenBank/DDBJ whole genome shotgun (WGS) entry which is preliminary data.</text>
</comment>
<evidence type="ECO:0000313" key="2">
    <source>
        <dbReference type="EMBL" id="MFE1353624.1"/>
    </source>
</evidence>
<dbReference type="PANTHER" id="PTHR35894">
    <property type="entry name" value="GENERAL SECRETION PATHWAY PROTEIN A-RELATED"/>
    <property type="match status" value="1"/>
</dbReference>
<keyword evidence="3" id="KW-1185">Reference proteome</keyword>
<dbReference type="Proteomes" id="UP001599542">
    <property type="component" value="Unassembled WGS sequence"/>
</dbReference>
<dbReference type="InterPro" id="IPR027417">
    <property type="entry name" value="P-loop_NTPase"/>
</dbReference>
<dbReference type="SUPFAM" id="SSF52540">
    <property type="entry name" value="P-loop containing nucleoside triphosphate hydrolases"/>
    <property type="match status" value="1"/>
</dbReference>
<dbReference type="InterPro" id="IPR024072">
    <property type="entry name" value="DHFR-like_dom_sf"/>
</dbReference>
<proteinExistence type="predicted"/>
<sequence length="241" mass="27464">MFLDLPDARVVATDALLEMRDNVTDTVEARGMSCIYGDAGLGKSFGVEESLKQLDPDLLLSLEFVRSRPGPKDLRHALFDQMGLPGKKPGTPTEFDKVLREALPRRRYVIVCDEAQQYRRECFEFVRNLWDACKRDRPAVLFVGGKEAYDTLCSDPALASRIYIRQEVLPMHEDEVLTVVPKFHPAWEGVEERLIRRADVAKGGGAFRIWAKITYHCLRGMEVQGADHINEQVLDWALRRC</sequence>
<dbReference type="PANTHER" id="PTHR35894:SF1">
    <property type="entry name" value="PHOSPHORIBULOKINASE _ URIDINE KINASE FAMILY"/>
    <property type="match status" value="1"/>
</dbReference>
<name>A0ABW6GLJ9_9ACTN</name>
<feature type="domain" description="ORC1/DEAH AAA+ ATPase" evidence="1">
    <location>
        <begin position="29"/>
        <end position="152"/>
    </location>
</feature>
<accession>A0ABW6GLJ9</accession>
<dbReference type="Pfam" id="PF13401">
    <property type="entry name" value="AAA_22"/>
    <property type="match status" value="1"/>
</dbReference>